<proteinExistence type="predicted"/>
<accession>A0A928Z8I6</accession>
<gene>
    <name evidence="1" type="ORF">IQ235_07910</name>
</gene>
<dbReference type="Proteomes" id="UP000621799">
    <property type="component" value="Unassembled WGS sequence"/>
</dbReference>
<reference evidence="1" key="1">
    <citation type="submission" date="2020-10" db="EMBL/GenBank/DDBJ databases">
        <authorList>
            <person name="Castelo-Branco R."/>
            <person name="Eusebio N."/>
            <person name="Adriana R."/>
            <person name="Vieira A."/>
            <person name="Brugerolle De Fraissinette N."/>
            <person name="Rezende De Castro R."/>
            <person name="Schneider M.P."/>
            <person name="Vasconcelos V."/>
            <person name="Leao P.N."/>
        </authorList>
    </citation>
    <scope>NUCLEOTIDE SEQUENCE</scope>
    <source>
        <strain evidence="1">LEGE 11467</strain>
    </source>
</reference>
<dbReference type="RefSeq" id="WP_264320947.1">
    <property type="nucleotide sequence ID" value="NZ_JADEXN010000110.1"/>
</dbReference>
<comment type="caution">
    <text evidence="1">The sequence shown here is derived from an EMBL/GenBank/DDBJ whole genome shotgun (WGS) entry which is preliminary data.</text>
</comment>
<protein>
    <submittedName>
        <fullName evidence="1">Uncharacterized protein</fullName>
    </submittedName>
</protein>
<name>A0A928Z8I6_9CYAN</name>
<dbReference type="EMBL" id="JADEXN010000110">
    <property type="protein sequence ID" value="MBE9040703.1"/>
    <property type="molecule type" value="Genomic_DNA"/>
</dbReference>
<evidence type="ECO:0000313" key="1">
    <source>
        <dbReference type="EMBL" id="MBE9040703.1"/>
    </source>
</evidence>
<sequence>MNNFTPLSVTLPKEPATIHMALVLRQLGDKFATHIEDLDGKARGINDRYLNGHYFDDYEDAVEDWKSRLREKVDGDRYDSIIRELQLDR</sequence>
<organism evidence="1 2">
    <name type="scientific">Zarconia navalis LEGE 11467</name>
    <dbReference type="NCBI Taxonomy" id="1828826"/>
    <lineage>
        <taxon>Bacteria</taxon>
        <taxon>Bacillati</taxon>
        <taxon>Cyanobacteriota</taxon>
        <taxon>Cyanophyceae</taxon>
        <taxon>Oscillatoriophycideae</taxon>
        <taxon>Oscillatoriales</taxon>
        <taxon>Oscillatoriales incertae sedis</taxon>
        <taxon>Zarconia</taxon>
        <taxon>Zarconia navalis</taxon>
    </lineage>
</organism>
<evidence type="ECO:0000313" key="2">
    <source>
        <dbReference type="Proteomes" id="UP000621799"/>
    </source>
</evidence>
<keyword evidence="2" id="KW-1185">Reference proteome</keyword>
<dbReference type="AlphaFoldDB" id="A0A928Z8I6"/>